<organism evidence="1 2">
    <name type="scientific">Solea senegalensis</name>
    <name type="common">Senegalese sole</name>
    <dbReference type="NCBI Taxonomy" id="28829"/>
    <lineage>
        <taxon>Eukaryota</taxon>
        <taxon>Metazoa</taxon>
        <taxon>Chordata</taxon>
        <taxon>Craniata</taxon>
        <taxon>Vertebrata</taxon>
        <taxon>Euteleostomi</taxon>
        <taxon>Actinopterygii</taxon>
        <taxon>Neopterygii</taxon>
        <taxon>Teleostei</taxon>
        <taxon>Neoteleostei</taxon>
        <taxon>Acanthomorphata</taxon>
        <taxon>Carangaria</taxon>
        <taxon>Pleuronectiformes</taxon>
        <taxon>Pleuronectoidei</taxon>
        <taxon>Soleidae</taxon>
        <taxon>Solea</taxon>
    </lineage>
</organism>
<dbReference type="EMBL" id="JAGKHQ010000020">
    <property type="protein sequence ID" value="KAG7479521.1"/>
    <property type="molecule type" value="Genomic_DNA"/>
</dbReference>
<proteinExistence type="predicted"/>
<evidence type="ECO:0000313" key="1">
    <source>
        <dbReference type="EMBL" id="KAG7479521.1"/>
    </source>
</evidence>
<name>A0AAV6PXA6_SOLSE</name>
<dbReference type="PANTHER" id="PTHR47331:SF1">
    <property type="entry name" value="GAG-LIKE PROTEIN"/>
    <property type="match status" value="1"/>
</dbReference>
<protein>
    <recommendedName>
        <fullName evidence="3">Reverse transcriptase domain-containing protein</fullName>
    </recommendedName>
</protein>
<accession>A0AAV6PXA6</accession>
<gene>
    <name evidence="1" type="ORF">JOB18_027207</name>
</gene>
<dbReference type="Proteomes" id="UP000693946">
    <property type="component" value="Linkage Group LG8"/>
</dbReference>
<keyword evidence="2" id="KW-1185">Reference proteome</keyword>
<evidence type="ECO:0000313" key="2">
    <source>
        <dbReference type="Proteomes" id="UP000693946"/>
    </source>
</evidence>
<evidence type="ECO:0008006" key="3">
    <source>
        <dbReference type="Google" id="ProtNLM"/>
    </source>
</evidence>
<dbReference type="AlphaFoldDB" id="A0AAV6PXA6"/>
<comment type="caution">
    <text evidence="1">The sequence shown here is derived from an EMBL/GenBank/DDBJ whole genome shotgun (WGS) entry which is preliminary data.</text>
</comment>
<reference evidence="1 2" key="1">
    <citation type="journal article" date="2021" name="Sci. Rep.">
        <title>Chromosome anchoring in Senegalese sole (Solea senegalensis) reveals sex-associated markers and genome rearrangements in flatfish.</title>
        <authorList>
            <person name="Guerrero-Cozar I."/>
            <person name="Gomez-Garrido J."/>
            <person name="Berbel C."/>
            <person name="Martinez-Blanch J.F."/>
            <person name="Alioto T."/>
            <person name="Claros M.G."/>
            <person name="Gagnaire P.A."/>
            <person name="Manchado M."/>
        </authorList>
    </citation>
    <scope>NUCLEOTIDE SEQUENCE [LARGE SCALE GENOMIC DNA]</scope>
    <source>
        <strain evidence="1">Sse05_10M</strain>
    </source>
</reference>
<sequence length="402" mass="46000">MKSKRQTIRSSTTKLLTRIDEEVSKEQPECEKLHEMLSVLSTKEEQLVDLNKGIEDETLTDELEAEVASMLDYQDHIITLKTRTKRLIERSRETVSAWPHAFWEVESLDIVNEPAESPEEAEALQNFEQTTTFKDGCYQVALPWRWDRSALLDNFRVAKKQLESLKRKLKTDAALYTRYNDVIKDYIEQGMCEDAPNDVPAAEHPETVKYHMPHHAVLREDKVTTKLRVFDASSHEGCPSLNDSLLTGPNLNPNLLDVLIQFRLHPIAFTADITKAFLQIALAEKDKDAVRFLWLHGPPTKGCENELHILRMNRVVFGVSPSPFLLAATIRKHIKMYEIEQPKTVQALRESLYVDDFISSSANVNEAFSVTTTAKEIMSHAGLDLCKWVTNSPELRAKWIEN</sequence>
<dbReference type="PANTHER" id="PTHR47331">
    <property type="entry name" value="PHD-TYPE DOMAIN-CONTAINING PROTEIN"/>
    <property type="match status" value="1"/>
</dbReference>